<dbReference type="PANTHER" id="PTHR24148">
    <property type="entry name" value="ANKYRIN REPEAT DOMAIN-CONTAINING PROTEIN 39 HOMOLOG-RELATED"/>
    <property type="match status" value="1"/>
</dbReference>
<dbReference type="Pfam" id="PF26639">
    <property type="entry name" value="Het-6_barrel"/>
    <property type="match status" value="1"/>
</dbReference>
<name>A0A6A6R0W6_9PEZI</name>
<sequence length="77" mass="8641">AAQKRNFFTSTIGFMGLVPEEAQVGDRICVLFGVERPFVVRENGPSWTMVGECYVHGLMDGEAVDGLPEDRVREFEF</sequence>
<evidence type="ECO:0000313" key="1">
    <source>
        <dbReference type="EMBL" id="KAF2498159.1"/>
    </source>
</evidence>
<dbReference type="InterPro" id="IPR052895">
    <property type="entry name" value="HetReg/Transcr_Mod"/>
</dbReference>
<dbReference type="Proteomes" id="UP000799750">
    <property type="component" value="Unassembled WGS sequence"/>
</dbReference>
<proteinExistence type="predicted"/>
<dbReference type="PANTHER" id="PTHR24148:SF64">
    <property type="entry name" value="HETEROKARYON INCOMPATIBILITY DOMAIN-CONTAINING PROTEIN"/>
    <property type="match status" value="1"/>
</dbReference>
<reference evidence="1" key="1">
    <citation type="journal article" date="2020" name="Stud. Mycol.">
        <title>101 Dothideomycetes genomes: a test case for predicting lifestyles and emergence of pathogens.</title>
        <authorList>
            <person name="Haridas S."/>
            <person name="Albert R."/>
            <person name="Binder M."/>
            <person name="Bloem J."/>
            <person name="Labutti K."/>
            <person name="Salamov A."/>
            <person name="Andreopoulos B."/>
            <person name="Baker S."/>
            <person name="Barry K."/>
            <person name="Bills G."/>
            <person name="Bluhm B."/>
            <person name="Cannon C."/>
            <person name="Castanera R."/>
            <person name="Culley D."/>
            <person name="Daum C."/>
            <person name="Ezra D."/>
            <person name="Gonzalez J."/>
            <person name="Henrissat B."/>
            <person name="Kuo A."/>
            <person name="Liang C."/>
            <person name="Lipzen A."/>
            <person name="Lutzoni F."/>
            <person name="Magnuson J."/>
            <person name="Mondo S."/>
            <person name="Nolan M."/>
            <person name="Ohm R."/>
            <person name="Pangilinan J."/>
            <person name="Park H.-J."/>
            <person name="Ramirez L."/>
            <person name="Alfaro M."/>
            <person name="Sun H."/>
            <person name="Tritt A."/>
            <person name="Yoshinaga Y."/>
            <person name="Zwiers L.-H."/>
            <person name="Turgeon B."/>
            <person name="Goodwin S."/>
            <person name="Spatafora J."/>
            <person name="Crous P."/>
            <person name="Grigoriev I."/>
        </authorList>
    </citation>
    <scope>NUCLEOTIDE SEQUENCE</scope>
    <source>
        <strain evidence="1">CBS 269.34</strain>
    </source>
</reference>
<dbReference type="OrthoDB" id="2157530at2759"/>
<evidence type="ECO:0008006" key="3">
    <source>
        <dbReference type="Google" id="ProtNLM"/>
    </source>
</evidence>
<keyword evidence="2" id="KW-1185">Reference proteome</keyword>
<accession>A0A6A6R0W6</accession>
<dbReference type="EMBL" id="MU004185">
    <property type="protein sequence ID" value="KAF2498159.1"/>
    <property type="molecule type" value="Genomic_DNA"/>
</dbReference>
<feature type="non-terminal residue" evidence="1">
    <location>
        <position position="77"/>
    </location>
</feature>
<evidence type="ECO:0000313" key="2">
    <source>
        <dbReference type="Proteomes" id="UP000799750"/>
    </source>
</evidence>
<gene>
    <name evidence="1" type="ORF">BU16DRAFT_440192</name>
</gene>
<feature type="non-terminal residue" evidence="1">
    <location>
        <position position="1"/>
    </location>
</feature>
<protein>
    <recommendedName>
        <fullName evidence="3">Heterokaryon incompatibility domain-containing protein</fullName>
    </recommendedName>
</protein>
<dbReference type="AlphaFoldDB" id="A0A6A6R0W6"/>
<organism evidence="1 2">
    <name type="scientific">Lophium mytilinum</name>
    <dbReference type="NCBI Taxonomy" id="390894"/>
    <lineage>
        <taxon>Eukaryota</taxon>
        <taxon>Fungi</taxon>
        <taxon>Dikarya</taxon>
        <taxon>Ascomycota</taxon>
        <taxon>Pezizomycotina</taxon>
        <taxon>Dothideomycetes</taxon>
        <taxon>Pleosporomycetidae</taxon>
        <taxon>Mytilinidiales</taxon>
        <taxon>Mytilinidiaceae</taxon>
        <taxon>Lophium</taxon>
    </lineage>
</organism>